<sequence length="81" mass="8483">MQPDALDLPGGQLRVIGETCPVASGGILGPGVQAGVPHWSAATGYLQLCLTVRCWQETAFGVCCAAFLPCCDVLVLPHWSE</sequence>
<gene>
    <name evidence="1" type="ORF">NDU88_002344</name>
</gene>
<keyword evidence="2" id="KW-1185">Reference proteome</keyword>
<evidence type="ECO:0000313" key="1">
    <source>
        <dbReference type="EMBL" id="KAJ1198503.1"/>
    </source>
</evidence>
<protein>
    <submittedName>
        <fullName evidence="1">Uncharacterized protein</fullName>
    </submittedName>
</protein>
<evidence type="ECO:0000313" key="2">
    <source>
        <dbReference type="Proteomes" id="UP001066276"/>
    </source>
</evidence>
<proteinExistence type="predicted"/>
<comment type="caution">
    <text evidence="1">The sequence shown here is derived from an EMBL/GenBank/DDBJ whole genome shotgun (WGS) entry which is preliminary data.</text>
</comment>
<organism evidence="1 2">
    <name type="scientific">Pleurodeles waltl</name>
    <name type="common">Iberian ribbed newt</name>
    <dbReference type="NCBI Taxonomy" id="8319"/>
    <lineage>
        <taxon>Eukaryota</taxon>
        <taxon>Metazoa</taxon>
        <taxon>Chordata</taxon>
        <taxon>Craniata</taxon>
        <taxon>Vertebrata</taxon>
        <taxon>Euteleostomi</taxon>
        <taxon>Amphibia</taxon>
        <taxon>Batrachia</taxon>
        <taxon>Caudata</taxon>
        <taxon>Salamandroidea</taxon>
        <taxon>Salamandridae</taxon>
        <taxon>Pleurodelinae</taxon>
        <taxon>Pleurodeles</taxon>
    </lineage>
</organism>
<dbReference type="AlphaFoldDB" id="A0AAV7VE74"/>
<dbReference type="Proteomes" id="UP001066276">
    <property type="component" value="Chromosome 2_1"/>
</dbReference>
<accession>A0AAV7VE74</accession>
<reference evidence="1" key="1">
    <citation type="journal article" date="2022" name="bioRxiv">
        <title>Sequencing and chromosome-scale assembly of the giantPleurodeles waltlgenome.</title>
        <authorList>
            <person name="Brown T."/>
            <person name="Elewa A."/>
            <person name="Iarovenko S."/>
            <person name="Subramanian E."/>
            <person name="Araus A.J."/>
            <person name="Petzold A."/>
            <person name="Susuki M."/>
            <person name="Suzuki K.-i.T."/>
            <person name="Hayashi T."/>
            <person name="Toyoda A."/>
            <person name="Oliveira C."/>
            <person name="Osipova E."/>
            <person name="Leigh N.D."/>
            <person name="Simon A."/>
            <person name="Yun M.H."/>
        </authorList>
    </citation>
    <scope>NUCLEOTIDE SEQUENCE</scope>
    <source>
        <strain evidence="1">20211129_DDA</strain>
        <tissue evidence="1">Liver</tissue>
    </source>
</reference>
<dbReference type="EMBL" id="JANPWB010000003">
    <property type="protein sequence ID" value="KAJ1198503.1"/>
    <property type="molecule type" value="Genomic_DNA"/>
</dbReference>
<name>A0AAV7VE74_PLEWA</name>